<dbReference type="CDD" id="cd12148">
    <property type="entry name" value="fungal_TF_MHR"/>
    <property type="match status" value="1"/>
</dbReference>
<evidence type="ECO:0000259" key="4">
    <source>
        <dbReference type="SMART" id="SM00906"/>
    </source>
</evidence>
<sequence length="638" mass="72688">MASSYTLAPPESLYPDLKALEASIQAWGRANGYAFAKRDSNDHRVVFTCAQFGSYQSKGKRSEVHASRQRKGSSKKCNSLQQPDTLLKSSDITNITQKARLNDLGGKMLIQWLLSKLEQRSFCEAYTTSNNNNFVQLFYIDPAVITIYRQYPDILLMDCTYKTNRFHMLLFNICTITGGNKVLQIGLAFLSKETEESYNWALGRLKEVMNKAVRDIYEPRAVWSLTGVAVRIAQGMGLERDGIYLGLPPFETEMRRRIWWQLKMHDFRTAELCGIGKFQDLHTGAESTKWPANINDDQFYPDMASAATESNRLTDATSSPWDPQPHTPGSDTAEIDESFREIEKLLGDKYLRYCDPSRPLHLMAMLMARCCINVVRFMSHHPRRWASREQTPLSERQLVWEICVSLLEQHNMLQSNPQLKQFAWHAPYFQQWHAIIHILDTLRADPLIADADKAWRYIGSTYENNSDMAFDMRRPIHVAVGNLCLKAYSNREAALQNSNTRPLPIPHFIKQLRQQHEADRTKRQEQCAKSGQFEHLVSNCQETAPNNDPRSRSRSRLDNGVNNLSGALGSTYLKQCTKSLSQGLTPGCAPVSLERNPSLFTYGVDGGQVDDIHNANMHLGSMFNQDYNVEDSATYNIT</sequence>
<keyword evidence="2" id="KW-0539">Nucleus</keyword>
<dbReference type="SMART" id="SM00906">
    <property type="entry name" value="Fungal_trans"/>
    <property type="match status" value="1"/>
</dbReference>
<dbReference type="STRING" id="5539.A0A3E2H6L0"/>
<dbReference type="OrthoDB" id="2269373at2759"/>
<dbReference type="Pfam" id="PF04082">
    <property type="entry name" value="Fungal_trans"/>
    <property type="match status" value="1"/>
</dbReference>
<feature type="region of interest" description="Disordered" evidence="3">
    <location>
        <begin position="539"/>
        <end position="561"/>
    </location>
</feature>
<dbReference type="GO" id="GO:0005634">
    <property type="term" value="C:nucleus"/>
    <property type="evidence" value="ECO:0007669"/>
    <property type="project" value="UniProtKB-SubCell"/>
</dbReference>
<accession>A0A3E2H6L0</accession>
<organism evidence="5 6">
    <name type="scientific">Scytalidium lignicola</name>
    <name type="common">Hyphomycete</name>
    <dbReference type="NCBI Taxonomy" id="5539"/>
    <lineage>
        <taxon>Eukaryota</taxon>
        <taxon>Fungi</taxon>
        <taxon>Dikarya</taxon>
        <taxon>Ascomycota</taxon>
        <taxon>Pezizomycotina</taxon>
        <taxon>Leotiomycetes</taxon>
        <taxon>Leotiomycetes incertae sedis</taxon>
        <taxon>Scytalidium</taxon>
    </lineage>
</organism>
<dbReference type="Proteomes" id="UP000258309">
    <property type="component" value="Unassembled WGS sequence"/>
</dbReference>
<evidence type="ECO:0000256" key="3">
    <source>
        <dbReference type="SAM" id="MobiDB-lite"/>
    </source>
</evidence>
<evidence type="ECO:0000256" key="1">
    <source>
        <dbReference type="ARBA" id="ARBA00004123"/>
    </source>
</evidence>
<proteinExistence type="predicted"/>
<evidence type="ECO:0000313" key="6">
    <source>
        <dbReference type="Proteomes" id="UP000258309"/>
    </source>
</evidence>
<gene>
    <name evidence="5" type="ORF">B7463_g7326</name>
</gene>
<dbReference type="GO" id="GO:0008270">
    <property type="term" value="F:zinc ion binding"/>
    <property type="evidence" value="ECO:0007669"/>
    <property type="project" value="InterPro"/>
</dbReference>
<dbReference type="EMBL" id="NCSJ02000142">
    <property type="protein sequence ID" value="RFU29030.1"/>
    <property type="molecule type" value="Genomic_DNA"/>
</dbReference>
<feature type="non-terminal residue" evidence="5">
    <location>
        <position position="1"/>
    </location>
</feature>
<dbReference type="GO" id="GO:0006351">
    <property type="term" value="P:DNA-templated transcription"/>
    <property type="evidence" value="ECO:0007669"/>
    <property type="project" value="InterPro"/>
</dbReference>
<comment type="caution">
    <text evidence="5">The sequence shown here is derived from an EMBL/GenBank/DDBJ whole genome shotgun (WGS) entry which is preliminary data.</text>
</comment>
<dbReference type="PANTHER" id="PTHR31001">
    <property type="entry name" value="UNCHARACTERIZED TRANSCRIPTIONAL REGULATORY PROTEIN"/>
    <property type="match status" value="1"/>
</dbReference>
<evidence type="ECO:0000256" key="2">
    <source>
        <dbReference type="ARBA" id="ARBA00023242"/>
    </source>
</evidence>
<dbReference type="PANTHER" id="PTHR31001:SF85">
    <property type="entry name" value="ZN(II)2CYS6 TRANSCRIPTION FACTOR (EUROFUNG)"/>
    <property type="match status" value="1"/>
</dbReference>
<feature type="compositionally biased region" description="Polar residues" evidence="3">
    <location>
        <begin position="311"/>
        <end position="321"/>
    </location>
</feature>
<feature type="region of interest" description="Disordered" evidence="3">
    <location>
        <begin position="311"/>
        <end position="333"/>
    </location>
</feature>
<dbReference type="Pfam" id="PF10551">
    <property type="entry name" value="MULE"/>
    <property type="match status" value="1"/>
</dbReference>
<reference evidence="5 6" key="1">
    <citation type="submission" date="2018-05" db="EMBL/GenBank/DDBJ databases">
        <title>Draft genome sequence of Scytalidium lignicola DSM 105466, a ubiquitous saprotrophic fungus.</title>
        <authorList>
            <person name="Buettner E."/>
            <person name="Gebauer A.M."/>
            <person name="Hofrichter M."/>
            <person name="Liers C."/>
            <person name="Kellner H."/>
        </authorList>
    </citation>
    <scope>NUCLEOTIDE SEQUENCE [LARGE SCALE GENOMIC DNA]</scope>
    <source>
        <strain evidence="5 6">DSM 105466</strain>
    </source>
</reference>
<name>A0A3E2H6L0_SCYLI</name>
<dbReference type="InterPro" id="IPR050613">
    <property type="entry name" value="Sec_Metabolite_Reg"/>
</dbReference>
<dbReference type="InterPro" id="IPR018289">
    <property type="entry name" value="MULE_transposase_dom"/>
</dbReference>
<dbReference type="InterPro" id="IPR007219">
    <property type="entry name" value="XnlR_reg_dom"/>
</dbReference>
<feature type="compositionally biased region" description="Polar residues" evidence="3">
    <location>
        <begin position="539"/>
        <end position="548"/>
    </location>
</feature>
<comment type="subcellular location">
    <subcellularLocation>
        <location evidence="1">Nucleus</location>
    </subcellularLocation>
</comment>
<feature type="domain" description="Xylanolytic transcriptional activator regulatory" evidence="4">
    <location>
        <begin position="222"/>
        <end position="297"/>
    </location>
</feature>
<evidence type="ECO:0000313" key="5">
    <source>
        <dbReference type="EMBL" id="RFU29030.1"/>
    </source>
</evidence>
<protein>
    <recommendedName>
        <fullName evidence="4">Xylanolytic transcriptional activator regulatory domain-containing protein</fullName>
    </recommendedName>
</protein>
<dbReference type="GO" id="GO:0003677">
    <property type="term" value="F:DNA binding"/>
    <property type="evidence" value="ECO:0007669"/>
    <property type="project" value="InterPro"/>
</dbReference>
<dbReference type="AlphaFoldDB" id="A0A3E2H6L0"/>
<feature type="non-terminal residue" evidence="5">
    <location>
        <position position="638"/>
    </location>
</feature>
<feature type="region of interest" description="Disordered" evidence="3">
    <location>
        <begin position="60"/>
        <end position="80"/>
    </location>
</feature>
<keyword evidence="6" id="KW-1185">Reference proteome</keyword>